<evidence type="ECO:0000313" key="2">
    <source>
        <dbReference type="RefSeq" id="XP_026667598.1"/>
    </source>
</evidence>
<evidence type="ECO:0000313" key="1">
    <source>
        <dbReference type="Proteomes" id="UP000694925"/>
    </source>
</evidence>
<sequence>MQESLDLIVRGQQGRKQRFRFHVGSERTTGARLDPRWVPSQTPATFQQACVTFLVTQREKRRTKRQTRVRDVKTSDKLSCESHRARARRHYTMENCRGHRKLARVSPKPEVTVGPRGYLKISRGTSRSLGTDSLTHARSSLPFIRVTLISIFTNAPIRFRVRVQPTRAYPPMLRHQRMVTFIIHETYLYGKVSNTSIVTPVP</sequence>
<accession>A0AAJ7W9R0</accession>
<name>A0AAJ7W9R0_9HYME</name>
<keyword evidence="1" id="KW-1185">Reference proteome</keyword>
<dbReference type="Proteomes" id="UP000694925">
    <property type="component" value="Unplaced"/>
</dbReference>
<dbReference type="RefSeq" id="XP_026667598.1">
    <property type="nucleotide sequence ID" value="XM_026811797.1"/>
</dbReference>
<dbReference type="GeneID" id="108622876"/>
<protein>
    <submittedName>
        <fullName evidence="2">Uncharacterized protein LOC108622876 isoform X1</fullName>
    </submittedName>
</protein>
<reference evidence="2" key="1">
    <citation type="submission" date="2025-08" db="UniProtKB">
        <authorList>
            <consortium name="RefSeq"/>
        </authorList>
    </citation>
    <scope>IDENTIFICATION</scope>
    <source>
        <tissue evidence="2">Whole body</tissue>
    </source>
</reference>
<dbReference type="AlphaFoldDB" id="A0AAJ7W9R0"/>
<proteinExistence type="predicted"/>
<dbReference type="KEGG" id="ccal:108622876"/>
<organism evidence="1 2">
    <name type="scientific">Ceratina calcarata</name>
    <dbReference type="NCBI Taxonomy" id="156304"/>
    <lineage>
        <taxon>Eukaryota</taxon>
        <taxon>Metazoa</taxon>
        <taxon>Ecdysozoa</taxon>
        <taxon>Arthropoda</taxon>
        <taxon>Hexapoda</taxon>
        <taxon>Insecta</taxon>
        <taxon>Pterygota</taxon>
        <taxon>Neoptera</taxon>
        <taxon>Endopterygota</taxon>
        <taxon>Hymenoptera</taxon>
        <taxon>Apocrita</taxon>
        <taxon>Aculeata</taxon>
        <taxon>Apoidea</taxon>
        <taxon>Anthophila</taxon>
        <taxon>Apidae</taxon>
        <taxon>Ceratina</taxon>
        <taxon>Zadontomerus</taxon>
    </lineage>
</organism>
<gene>
    <name evidence="2" type="primary">LOC108622876</name>
</gene>